<dbReference type="AlphaFoldDB" id="A0A9X4LW92"/>
<dbReference type="RefSeq" id="WP_332519136.1">
    <property type="nucleotide sequence ID" value="NZ_JANRHA010000001.1"/>
</dbReference>
<accession>A0A9X4LW92</accession>
<comment type="caution">
    <text evidence="1">The sequence shown here is derived from an EMBL/GenBank/DDBJ whole genome shotgun (WGS) entry which is preliminary data.</text>
</comment>
<evidence type="ECO:0000313" key="2">
    <source>
        <dbReference type="Proteomes" id="UP001152755"/>
    </source>
</evidence>
<protein>
    <submittedName>
        <fullName evidence="1">Uncharacterized protein</fullName>
    </submittedName>
</protein>
<organism evidence="1 2">
    <name type="scientific">Speluncibacter jeojiensis</name>
    <dbReference type="NCBI Taxonomy" id="2710754"/>
    <lineage>
        <taxon>Bacteria</taxon>
        <taxon>Bacillati</taxon>
        <taxon>Actinomycetota</taxon>
        <taxon>Actinomycetes</taxon>
        <taxon>Mycobacteriales</taxon>
        <taxon>Speluncibacteraceae</taxon>
        <taxon>Speluncibacter</taxon>
    </lineage>
</organism>
<sequence length="315" mass="33769">MTGTPYVLPAPPTVIAINDLLAADGSMLTWIGYDGSVWPISGAMAPWLNAQSGVVIQDIKGLMGQFKILDQQGARQDGADFEDAVWDPLEIDYTFLVGGMDPRTFRNTARGFIASWDPKQLGRLVWFSSQLGEWWLPQRLLKGPTDTLKKAPAMMTSATLSMAGRADYPFWTSFDSTSRQVATGPSTLADPLGIAPPGWLPLSNRGDQTGWSRFILQGPGIFGVGDADSGNTVTIGPVPAGVQLLVTTLRRRRGIVEMNTNTNMYPLMSGSFATGIAPATPAGPTQVNIPVSVTGAVAGQTQILASLTPYRKWPE</sequence>
<evidence type="ECO:0000313" key="1">
    <source>
        <dbReference type="EMBL" id="MDG3013543.1"/>
    </source>
</evidence>
<keyword evidence="2" id="KW-1185">Reference proteome</keyword>
<dbReference type="EMBL" id="JANRHA010000001">
    <property type="protein sequence ID" value="MDG3013543.1"/>
    <property type="molecule type" value="Genomic_DNA"/>
</dbReference>
<reference evidence="1" key="1">
    <citation type="submission" date="2022-08" db="EMBL/GenBank/DDBJ databases">
        <title>Genome analysis of Corynebacteriales strain.</title>
        <authorList>
            <person name="Lee S.D."/>
        </authorList>
    </citation>
    <scope>NUCLEOTIDE SEQUENCE</scope>
    <source>
        <strain evidence="1">D3-21</strain>
    </source>
</reference>
<gene>
    <name evidence="1" type="ORF">NVS88_03105</name>
</gene>
<name>A0A9X4LW92_9ACTN</name>
<proteinExistence type="predicted"/>
<dbReference type="Proteomes" id="UP001152755">
    <property type="component" value="Unassembled WGS sequence"/>
</dbReference>